<dbReference type="EMBL" id="FOAK01000014">
    <property type="protein sequence ID" value="SEL30640.1"/>
    <property type="molecule type" value="Genomic_DNA"/>
</dbReference>
<gene>
    <name evidence="2" type="ORF">SAMN05216439_0325</name>
</gene>
<sequence>MLNSLYEKAIAKRGFIHDIDSQTDVESQLEYKWFNRDILEIDNGFSIAAGDGSFNKKKFLTTNFCAVGAESIIYDGKIKKIDDSDIFDIPHVSFLDELLSNYMAIYELKCALRTIKEYNVDYYMIDGSILGDLQNPFPRGAKLPSKLKNNLDDILLKEFERRLNIKKYGLIFPEIRDSLNLVEFPKNENSNKIEEYNLHLASIEKIILLKEILQFRKKIISISKTSSDNDLFHWNIPDIAFLDKFTEKQGISLIKHKTVYKKTAFPYFNDFFKSITFTIFYIRLQDNKNVLKVELPYKASKEDVFELIKKVNALTVQGYPYLLNKAHNDVVITDKNIKELLKIAKIYETTNREVMSW</sequence>
<dbReference type="SMART" id="SM00933">
    <property type="entry name" value="NurA"/>
    <property type="match status" value="1"/>
</dbReference>
<name>A0A1H7P457_9EURY</name>
<protein>
    <submittedName>
        <fullName evidence="2">NurA 5'-3' nuclease</fullName>
    </submittedName>
</protein>
<organism evidence="2 3">
    <name type="scientific">Methanobrevibacter gottschalkii</name>
    <dbReference type="NCBI Taxonomy" id="190974"/>
    <lineage>
        <taxon>Archaea</taxon>
        <taxon>Methanobacteriati</taxon>
        <taxon>Methanobacteriota</taxon>
        <taxon>Methanomada group</taxon>
        <taxon>Methanobacteria</taxon>
        <taxon>Methanobacteriales</taxon>
        <taxon>Methanobacteriaceae</taxon>
        <taxon>Methanobrevibacter</taxon>
    </lineage>
</organism>
<dbReference type="Proteomes" id="UP000199506">
    <property type="component" value="Unassembled WGS sequence"/>
</dbReference>
<accession>A0A1H7P457</accession>
<reference evidence="2 3" key="1">
    <citation type="submission" date="2016-10" db="EMBL/GenBank/DDBJ databases">
        <authorList>
            <person name="de Groot N.N."/>
        </authorList>
    </citation>
    <scope>NUCLEOTIDE SEQUENCE [LARGE SCALE GENOMIC DNA]</scope>
    <source>
        <strain evidence="2 3">DSM 11978</strain>
    </source>
</reference>
<dbReference type="STRING" id="190974.SAMN05216439_0325"/>
<dbReference type="RefSeq" id="WP_091699827.1">
    <property type="nucleotide sequence ID" value="NZ_FOAK01000014.1"/>
</dbReference>
<dbReference type="AlphaFoldDB" id="A0A1H7P457"/>
<dbReference type="Pfam" id="PF09376">
    <property type="entry name" value="NurA"/>
    <property type="match status" value="1"/>
</dbReference>
<evidence type="ECO:0000313" key="3">
    <source>
        <dbReference type="Proteomes" id="UP000199506"/>
    </source>
</evidence>
<evidence type="ECO:0000313" key="2">
    <source>
        <dbReference type="EMBL" id="SEL30640.1"/>
    </source>
</evidence>
<evidence type="ECO:0000259" key="1">
    <source>
        <dbReference type="SMART" id="SM00933"/>
    </source>
</evidence>
<dbReference type="InterPro" id="IPR018977">
    <property type="entry name" value="NurA_domain"/>
</dbReference>
<feature type="domain" description="NurA" evidence="1">
    <location>
        <begin position="45"/>
        <end position="332"/>
    </location>
</feature>
<proteinExistence type="predicted"/>
<dbReference type="OrthoDB" id="33831at2157"/>